<keyword evidence="5 7" id="KW-1133">Transmembrane helix</keyword>
<dbReference type="PANTHER" id="PTHR30353:SF0">
    <property type="entry name" value="TRANSMEMBRANE PROTEIN"/>
    <property type="match status" value="1"/>
</dbReference>
<evidence type="ECO:0000256" key="3">
    <source>
        <dbReference type="ARBA" id="ARBA00022475"/>
    </source>
</evidence>
<evidence type="ECO:0000313" key="10">
    <source>
        <dbReference type="Proteomes" id="UP000199088"/>
    </source>
</evidence>
<dbReference type="InterPro" id="IPR032816">
    <property type="entry name" value="VTT_dom"/>
</dbReference>
<dbReference type="RefSeq" id="WP_091246786.1">
    <property type="nucleotide sequence ID" value="NZ_FNIR01000009.1"/>
</dbReference>
<sequence length="207" mass="21117">MDEILQALLSTPRGTGLAVIAVVLVAESGLLAGMLLPGSTAALAAGWLSVNRGLPLPLVIAVVTAATVAGAHLSWWRGRHTDAPAKVQGRLRTLLTRVFAGLRRHPLVVVAVAQCVAGTRTLTPRAAAAAGVSYRRFAVAQLVGATAWASVLVVSGRSAASLVPPLDPDLYATVPLVVGLVVAAVIAVKVVRRHRSAGQPAPVPAPA</sequence>
<keyword evidence="10" id="KW-1185">Reference proteome</keyword>
<dbReference type="GO" id="GO:0005886">
    <property type="term" value="C:plasma membrane"/>
    <property type="evidence" value="ECO:0007669"/>
    <property type="project" value="UniProtKB-SubCell"/>
</dbReference>
<keyword evidence="6 7" id="KW-0472">Membrane</keyword>
<reference evidence="10" key="1">
    <citation type="submission" date="2016-10" db="EMBL/GenBank/DDBJ databases">
        <authorList>
            <person name="Varghese N."/>
            <person name="Submissions S."/>
        </authorList>
    </citation>
    <scope>NUCLEOTIDE SEQUENCE [LARGE SCALE GENOMIC DNA]</scope>
    <source>
        <strain evidence="10">DSM 45843</strain>
    </source>
</reference>
<dbReference type="EMBL" id="FNIR01000009">
    <property type="protein sequence ID" value="SDP04941.1"/>
    <property type="molecule type" value="Genomic_DNA"/>
</dbReference>
<evidence type="ECO:0000256" key="4">
    <source>
        <dbReference type="ARBA" id="ARBA00022692"/>
    </source>
</evidence>
<comment type="similarity">
    <text evidence="2 7">Belongs to the DedA family.</text>
</comment>
<dbReference type="STRING" id="1052260.SAMN05660199_03107"/>
<evidence type="ECO:0000259" key="8">
    <source>
        <dbReference type="Pfam" id="PF09335"/>
    </source>
</evidence>
<evidence type="ECO:0000313" key="9">
    <source>
        <dbReference type="EMBL" id="SDP04941.1"/>
    </source>
</evidence>
<dbReference type="OrthoDB" id="9813426at2"/>
<accession>A0A1H0PIN9</accession>
<dbReference type="InterPro" id="IPR032818">
    <property type="entry name" value="DedA-like"/>
</dbReference>
<gene>
    <name evidence="9" type="ORF">SAMN05660199_03107</name>
</gene>
<evidence type="ECO:0000256" key="7">
    <source>
        <dbReference type="RuleBase" id="RU367016"/>
    </source>
</evidence>
<feature type="transmembrane region" description="Helical" evidence="7">
    <location>
        <begin position="54"/>
        <end position="76"/>
    </location>
</feature>
<dbReference type="PANTHER" id="PTHR30353">
    <property type="entry name" value="INNER MEMBRANE PROTEIN DEDA-RELATED"/>
    <property type="match status" value="1"/>
</dbReference>
<name>A0A1H0PIN9_9ACTN</name>
<dbReference type="Proteomes" id="UP000199088">
    <property type="component" value="Unassembled WGS sequence"/>
</dbReference>
<comment type="caution">
    <text evidence="7">Lacks conserved residue(s) required for the propagation of feature annotation.</text>
</comment>
<feature type="domain" description="VTT" evidence="8">
    <location>
        <begin position="36"/>
        <end position="157"/>
    </location>
</feature>
<evidence type="ECO:0000256" key="2">
    <source>
        <dbReference type="ARBA" id="ARBA00010792"/>
    </source>
</evidence>
<keyword evidence="4 7" id="KW-0812">Transmembrane</keyword>
<evidence type="ECO:0000256" key="5">
    <source>
        <dbReference type="ARBA" id="ARBA00022989"/>
    </source>
</evidence>
<comment type="subcellular location">
    <subcellularLocation>
        <location evidence="1 7">Cell membrane</location>
        <topology evidence="1 7">Multi-pass membrane protein</topology>
    </subcellularLocation>
</comment>
<keyword evidence="3 7" id="KW-1003">Cell membrane</keyword>
<proteinExistence type="inferred from homology"/>
<evidence type="ECO:0000256" key="6">
    <source>
        <dbReference type="ARBA" id="ARBA00023136"/>
    </source>
</evidence>
<organism evidence="9 10">
    <name type="scientific">Klenkia soli</name>
    <dbReference type="NCBI Taxonomy" id="1052260"/>
    <lineage>
        <taxon>Bacteria</taxon>
        <taxon>Bacillati</taxon>
        <taxon>Actinomycetota</taxon>
        <taxon>Actinomycetes</taxon>
        <taxon>Geodermatophilales</taxon>
        <taxon>Geodermatophilaceae</taxon>
        <taxon>Klenkia</taxon>
    </lineage>
</organism>
<feature type="transmembrane region" description="Helical" evidence="7">
    <location>
        <begin position="170"/>
        <end position="191"/>
    </location>
</feature>
<evidence type="ECO:0000256" key="1">
    <source>
        <dbReference type="ARBA" id="ARBA00004651"/>
    </source>
</evidence>
<protein>
    <submittedName>
        <fullName evidence="9">Membrane-associated protein</fullName>
    </submittedName>
</protein>
<feature type="transmembrane region" description="Helical" evidence="7">
    <location>
        <begin position="137"/>
        <end position="158"/>
    </location>
</feature>
<dbReference type="AlphaFoldDB" id="A0A1H0PIN9"/>
<dbReference type="Pfam" id="PF09335">
    <property type="entry name" value="VTT_dom"/>
    <property type="match status" value="1"/>
</dbReference>